<dbReference type="RefSeq" id="WP_126760469.1">
    <property type="nucleotide sequence ID" value="NZ_PIPZ01000006.1"/>
</dbReference>
<evidence type="ECO:0000313" key="2">
    <source>
        <dbReference type="EMBL" id="RUO57989.1"/>
    </source>
</evidence>
<protein>
    <submittedName>
        <fullName evidence="2">Uncharacterized protein</fullName>
    </submittedName>
</protein>
<organism evidence="2 3">
    <name type="scientific">Pseudidiomarina marina</name>
    <dbReference type="NCBI Taxonomy" id="502366"/>
    <lineage>
        <taxon>Bacteria</taxon>
        <taxon>Pseudomonadati</taxon>
        <taxon>Pseudomonadota</taxon>
        <taxon>Gammaproteobacteria</taxon>
        <taxon>Alteromonadales</taxon>
        <taxon>Idiomarinaceae</taxon>
        <taxon>Pseudidiomarina</taxon>
    </lineage>
</organism>
<evidence type="ECO:0000256" key="1">
    <source>
        <dbReference type="SAM" id="Phobius"/>
    </source>
</evidence>
<gene>
    <name evidence="2" type="ORF">CWI76_11405</name>
</gene>
<dbReference type="OrthoDB" id="6237642at2"/>
<keyword evidence="3" id="KW-1185">Reference proteome</keyword>
<keyword evidence="1" id="KW-1133">Transmembrane helix</keyword>
<dbReference type="AlphaFoldDB" id="A0A432YAI2"/>
<proteinExistence type="predicted"/>
<accession>A0A432YAI2</accession>
<dbReference type="EMBL" id="PIPZ01000006">
    <property type="protein sequence ID" value="RUO57989.1"/>
    <property type="molecule type" value="Genomic_DNA"/>
</dbReference>
<dbReference type="Proteomes" id="UP000288127">
    <property type="component" value="Unassembled WGS sequence"/>
</dbReference>
<feature type="transmembrane region" description="Helical" evidence="1">
    <location>
        <begin position="12"/>
        <end position="32"/>
    </location>
</feature>
<comment type="caution">
    <text evidence="2">The sequence shown here is derived from an EMBL/GenBank/DDBJ whole genome shotgun (WGS) entry which is preliminary data.</text>
</comment>
<sequence length="182" mass="20279">MKYTSLNNEYGQGMVEFILILGLVAVTLSFSIEKVHGTLFSQHQELNELRGKILQPISDSSWQRQPSDAFSAQVKPVLAPLNRYTALNLGLDNLYYVASEQSPYQLARLTDGWQLDNNAELLSYPQSLTLSHYLNQVGLSNVLDVVGVLPIAKELSHDSLVLGKVDADITPYELRCVDPVCR</sequence>
<keyword evidence="1" id="KW-0472">Membrane</keyword>
<keyword evidence="1" id="KW-0812">Transmembrane</keyword>
<evidence type="ECO:0000313" key="3">
    <source>
        <dbReference type="Proteomes" id="UP000288127"/>
    </source>
</evidence>
<reference evidence="3" key="1">
    <citation type="journal article" date="2018" name="Front. Microbiol.">
        <title>Genome-Based Analysis Reveals the Taxonomy and Diversity of the Family Idiomarinaceae.</title>
        <authorList>
            <person name="Liu Y."/>
            <person name="Lai Q."/>
            <person name="Shao Z."/>
        </authorList>
    </citation>
    <scope>NUCLEOTIDE SEQUENCE [LARGE SCALE GENOMIC DNA]</scope>
    <source>
        <strain evidence="3">PIM1</strain>
    </source>
</reference>
<name>A0A432YAI2_9GAMM</name>